<evidence type="ECO:0000313" key="5">
    <source>
        <dbReference type="Proteomes" id="UP001164746"/>
    </source>
</evidence>
<feature type="region of interest" description="Disordered" evidence="1">
    <location>
        <begin position="382"/>
        <end position="678"/>
    </location>
</feature>
<feature type="region of interest" description="Disordered" evidence="1">
    <location>
        <begin position="213"/>
        <end position="338"/>
    </location>
</feature>
<keyword evidence="2" id="KW-0812">Transmembrane</keyword>
<accession>A0ABY7FUZ4</accession>
<proteinExistence type="predicted"/>
<gene>
    <name evidence="4" type="ORF">MAR_011489</name>
</gene>
<reference evidence="4" key="1">
    <citation type="submission" date="2022-11" db="EMBL/GenBank/DDBJ databases">
        <title>Centuries of genome instability and evolution in soft-shell clam transmissible cancer (bioRxiv).</title>
        <authorList>
            <person name="Hart S.F.M."/>
            <person name="Yonemitsu M.A."/>
            <person name="Giersch R.M."/>
            <person name="Beal B.F."/>
            <person name="Arriagada G."/>
            <person name="Davis B.W."/>
            <person name="Ostrander E.A."/>
            <person name="Goff S.P."/>
            <person name="Metzger M.J."/>
        </authorList>
    </citation>
    <scope>NUCLEOTIDE SEQUENCE</scope>
    <source>
        <strain evidence="4">MELC-2E11</strain>
        <tissue evidence="4">Siphon/mantle</tissue>
    </source>
</reference>
<feature type="compositionally biased region" description="Pro residues" evidence="1">
    <location>
        <begin position="538"/>
        <end position="556"/>
    </location>
</feature>
<feature type="compositionally biased region" description="Polar residues" evidence="1">
    <location>
        <begin position="213"/>
        <end position="228"/>
    </location>
</feature>
<protein>
    <recommendedName>
        <fullName evidence="6">CUB domain-containing protein</fullName>
    </recommendedName>
</protein>
<feature type="chain" id="PRO_5047155326" description="CUB domain-containing protein" evidence="3">
    <location>
        <begin position="25"/>
        <end position="693"/>
    </location>
</feature>
<keyword evidence="2" id="KW-1133">Transmembrane helix</keyword>
<feature type="compositionally biased region" description="Basic and acidic residues" evidence="1">
    <location>
        <begin position="416"/>
        <end position="432"/>
    </location>
</feature>
<dbReference type="Proteomes" id="UP001164746">
    <property type="component" value="Chromosome 14"/>
</dbReference>
<organism evidence="4 5">
    <name type="scientific">Mya arenaria</name>
    <name type="common">Soft-shell clam</name>
    <dbReference type="NCBI Taxonomy" id="6604"/>
    <lineage>
        <taxon>Eukaryota</taxon>
        <taxon>Metazoa</taxon>
        <taxon>Spiralia</taxon>
        <taxon>Lophotrochozoa</taxon>
        <taxon>Mollusca</taxon>
        <taxon>Bivalvia</taxon>
        <taxon>Autobranchia</taxon>
        <taxon>Heteroconchia</taxon>
        <taxon>Euheterodonta</taxon>
        <taxon>Imparidentia</taxon>
        <taxon>Neoheterodontei</taxon>
        <taxon>Myida</taxon>
        <taxon>Myoidea</taxon>
        <taxon>Myidae</taxon>
        <taxon>Mya</taxon>
    </lineage>
</organism>
<feature type="compositionally biased region" description="Low complexity" evidence="1">
    <location>
        <begin position="604"/>
        <end position="618"/>
    </location>
</feature>
<evidence type="ECO:0000313" key="4">
    <source>
        <dbReference type="EMBL" id="WAR25785.1"/>
    </source>
</evidence>
<feature type="compositionally biased region" description="Basic and acidic residues" evidence="1">
    <location>
        <begin position="465"/>
        <end position="497"/>
    </location>
</feature>
<feature type="compositionally biased region" description="Polar residues" evidence="1">
    <location>
        <begin position="586"/>
        <end position="603"/>
    </location>
</feature>
<feature type="compositionally biased region" description="Acidic residues" evidence="1">
    <location>
        <begin position="433"/>
        <end position="464"/>
    </location>
</feature>
<feature type="compositionally biased region" description="Polar residues" evidence="1">
    <location>
        <begin position="656"/>
        <end position="671"/>
    </location>
</feature>
<feature type="signal peptide" evidence="3">
    <location>
        <begin position="1"/>
        <end position="24"/>
    </location>
</feature>
<evidence type="ECO:0000256" key="1">
    <source>
        <dbReference type="SAM" id="MobiDB-lite"/>
    </source>
</evidence>
<sequence length="693" mass="77658">MAFAEVSMFWTTLVLFGLISNVRGQIQQVGTSRQTRFFLTSSQDCNGNIPREIGKSTVEVYGISTEVQSAPVTSCRISLRAQDQREPHRLKLHIMAAQMNEDLTNLYIYDGQAGGGRLASFSKFNPKPQNMDFLFTTGEMVTFVFSREYGYNYRLLGTKEIAGIVAGGFALVVLVVIIIVVCCYRKQRGINHKWQEEKIGHVNTAASLHTLNGRTASTSKPWTTTESARNGFASIRRSPNLPRAKIARSRNAFEGSNSSVTDSNASLPSKRPLPPPHVNSHRGMSERSYNPRSERTYNPRSERSYGRSKHSEKFDDSYSDRSLTTTDRNYSEKNYKPPTYREALRYDSESSADEHTFVQADETVENQQKVFVERVITPRVKRKEEPAKVHNKVIQASPKLGRAPPPPEEDEEYDSIEPKKFQKKALIDKGVDPESEEETEESDTENESESDEESEEESEESEEEQVAKAKSDKPDYVYSKPDKSQGKSGKDHKESNNKPEPQVGFRPPNQGPPPPNQFPGGPTYPTGMVPPGLRQPQPQYPGYPPPLMGQPQPYPQGYPQGQGQPYFPPHQQPQGYIPPSKPPQQPNSYNQANFTVPLQPSQNQQRPQYPISQPPSQQGYNKANDRHKSTNAAGQIPVYSYLVNRGYQPMEGRHSPMSNSTGASNLSGDRNITSEDSDYAANLGSGVELLRRK</sequence>
<feature type="compositionally biased region" description="Basic and acidic residues" evidence="1">
    <location>
        <begin position="292"/>
        <end position="319"/>
    </location>
</feature>
<keyword evidence="3" id="KW-0732">Signal</keyword>
<name>A0ABY7FUZ4_MYAAR</name>
<dbReference type="EMBL" id="CP111025">
    <property type="protein sequence ID" value="WAR25785.1"/>
    <property type="molecule type" value="Genomic_DNA"/>
</dbReference>
<keyword evidence="5" id="KW-1185">Reference proteome</keyword>
<keyword evidence="2" id="KW-0472">Membrane</keyword>
<evidence type="ECO:0008006" key="6">
    <source>
        <dbReference type="Google" id="ProtNLM"/>
    </source>
</evidence>
<feature type="compositionally biased region" description="Polar residues" evidence="1">
    <location>
        <begin position="254"/>
        <end position="267"/>
    </location>
</feature>
<evidence type="ECO:0000256" key="3">
    <source>
        <dbReference type="SAM" id="SignalP"/>
    </source>
</evidence>
<evidence type="ECO:0000256" key="2">
    <source>
        <dbReference type="SAM" id="Phobius"/>
    </source>
</evidence>
<feature type="transmembrane region" description="Helical" evidence="2">
    <location>
        <begin position="161"/>
        <end position="184"/>
    </location>
</feature>